<dbReference type="SUPFAM" id="SSF56349">
    <property type="entry name" value="DNA breaking-rejoining enzymes"/>
    <property type="match status" value="1"/>
</dbReference>
<comment type="caution">
    <text evidence="3">The sequence shown here is derived from an EMBL/GenBank/DDBJ whole genome shotgun (WGS) entry which is preliminary data.</text>
</comment>
<keyword evidence="1" id="KW-0233">DNA recombination</keyword>
<dbReference type="GO" id="GO:0003677">
    <property type="term" value="F:DNA binding"/>
    <property type="evidence" value="ECO:0007669"/>
    <property type="project" value="InterPro"/>
</dbReference>
<dbReference type="AlphaFoldDB" id="A0AB36R327"/>
<dbReference type="InterPro" id="IPR002104">
    <property type="entry name" value="Integrase_catalytic"/>
</dbReference>
<dbReference type="Proteomes" id="UP000216215">
    <property type="component" value="Unassembled WGS sequence"/>
</dbReference>
<sequence length="440" mass="49105">MRRSAAPRPHKREGIWYLVRRVPKEFAAFDRRCLVRISTGVAVADDPRGVRARDAVQSLGAGLEAYWRRLREGQSAEAGLRFEAARKRARSFGLAYRTNEELAAGPLDELMARIKLLLDKKSIEDAEDVSAVMGGEKRPAVRLSGLIKEFETIEQQNLLTMSPNQIKKWRNPKKRAVANLVGVIGDKEIASLTRDDAVAFREWWQKRIVEDGLDIGTANKDIGHVSKMLRVVDLTHQLKLEPVFRNLRLSGAVPGQRAAFPAEFIQEKILAEGALDGLNDEARHLIYVIADTGLRLSEAANLTTETIHLDQEIPHVRVRPNGRRLKTGHSARDIPLVGGALAAIKLHPGGFPRYRDKAASLSALVNKVLASKELLPTSEHSLYSLRHTFEDRLTAVEAPEKVIASLMGHKWIRPKYGAGPSLAQKREWLQKIAFTPPGRM</sequence>
<dbReference type="EMBL" id="NPKI01000039">
    <property type="protein sequence ID" value="PAP98887.1"/>
    <property type="molecule type" value="Genomic_DNA"/>
</dbReference>
<dbReference type="RefSeq" id="WP_095488529.1">
    <property type="nucleotide sequence ID" value="NZ_CP088151.1"/>
</dbReference>
<proteinExistence type="predicted"/>
<dbReference type="GO" id="GO:0006310">
    <property type="term" value="P:DNA recombination"/>
    <property type="evidence" value="ECO:0007669"/>
    <property type="project" value="UniProtKB-KW"/>
</dbReference>
<reference evidence="4" key="1">
    <citation type="submission" date="2017-08" db="EMBL/GenBank/DDBJ databases">
        <title>Mesorhizobium wenxinae sp. nov., a novel rhizobial species isolated from root nodules of chickpea (Cicer arietinum L.).</title>
        <authorList>
            <person name="Zhang J."/>
        </authorList>
    </citation>
    <scope>NUCLEOTIDE SEQUENCE [LARGE SCALE GENOMIC DNA]</scope>
    <source>
        <strain evidence="4">USDA 3392</strain>
    </source>
</reference>
<accession>A0AB36R327</accession>
<keyword evidence="4" id="KW-1185">Reference proteome</keyword>
<dbReference type="InterPro" id="IPR011010">
    <property type="entry name" value="DNA_brk_join_enz"/>
</dbReference>
<organism evidence="3 4">
    <name type="scientific">Mesorhizobium mediterraneum</name>
    <dbReference type="NCBI Taxonomy" id="43617"/>
    <lineage>
        <taxon>Bacteria</taxon>
        <taxon>Pseudomonadati</taxon>
        <taxon>Pseudomonadota</taxon>
        <taxon>Alphaproteobacteria</taxon>
        <taxon>Hyphomicrobiales</taxon>
        <taxon>Phyllobacteriaceae</taxon>
        <taxon>Mesorhizobium</taxon>
    </lineage>
</organism>
<name>A0AB36R327_9HYPH</name>
<protein>
    <submittedName>
        <fullName evidence="3">Integrase</fullName>
    </submittedName>
</protein>
<dbReference type="GO" id="GO:0015074">
    <property type="term" value="P:DNA integration"/>
    <property type="evidence" value="ECO:0007669"/>
    <property type="project" value="InterPro"/>
</dbReference>
<evidence type="ECO:0000256" key="1">
    <source>
        <dbReference type="ARBA" id="ARBA00023172"/>
    </source>
</evidence>
<feature type="domain" description="Tyr recombinase" evidence="2">
    <location>
        <begin position="255"/>
        <end position="430"/>
    </location>
</feature>
<evidence type="ECO:0000259" key="2">
    <source>
        <dbReference type="PROSITE" id="PS51898"/>
    </source>
</evidence>
<dbReference type="Gene3D" id="1.10.443.10">
    <property type="entry name" value="Intergrase catalytic core"/>
    <property type="match status" value="1"/>
</dbReference>
<evidence type="ECO:0000313" key="4">
    <source>
        <dbReference type="Proteomes" id="UP000216215"/>
    </source>
</evidence>
<dbReference type="InterPro" id="IPR013762">
    <property type="entry name" value="Integrase-like_cat_sf"/>
</dbReference>
<gene>
    <name evidence="3" type="ORF">CIT25_28310</name>
</gene>
<evidence type="ECO:0000313" key="3">
    <source>
        <dbReference type="EMBL" id="PAP98887.1"/>
    </source>
</evidence>
<dbReference type="PROSITE" id="PS51898">
    <property type="entry name" value="TYR_RECOMBINASE"/>
    <property type="match status" value="1"/>
</dbReference>